<dbReference type="Proteomes" id="UP000259030">
    <property type="component" value="Plasmid pDFI1"/>
</dbReference>
<dbReference type="PANTHER" id="PTHR30514:SF18">
    <property type="entry name" value="RPIR-FAMILY TRANSCRIPTIONAL REGULATOR"/>
    <property type="match status" value="1"/>
</dbReference>
<keyword evidence="7" id="KW-1185">Reference proteome</keyword>
<sequence>MTTVPPTSVAPPSTVVEQLRAALDTLGKRDQLIARFVIDHAEELPFLSAGEIAERLGVSGPAITRFSQRVGFEGYPHLQRLVRQDLRATLGVKQPGRQDAVAASYWASERANLEVLQGIGERQLLPFAAALTQARQVWIIGARSSYGVALIAESLLSPFRPRVRAHSADTLSGQPEQLLEVNAEDVALVYTLRRYSRATTRVTTALNSQGATVLLITDQGASPLGKIAHQSLRVPTQGSEVVASLAPFISVTALLATLVARELGGGHLQQAETLKADFSVYEY</sequence>
<proteinExistence type="predicted"/>
<dbReference type="CDD" id="cd05013">
    <property type="entry name" value="SIS_RpiR"/>
    <property type="match status" value="1"/>
</dbReference>
<keyword evidence="1" id="KW-0805">Transcription regulation</keyword>
<keyword evidence="2" id="KW-0238">DNA-binding</keyword>
<keyword evidence="3" id="KW-0804">Transcription</keyword>
<keyword evidence="6" id="KW-0614">Plasmid</keyword>
<dbReference type="Pfam" id="PF01418">
    <property type="entry name" value="HTH_6"/>
    <property type="match status" value="1"/>
</dbReference>
<dbReference type="Gene3D" id="1.10.10.10">
    <property type="entry name" value="Winged helix-like DNA-binding domain superfamily/Winged helix DNA-binding domain"/>
    <property type="match status" value="1"/>
</dbReference>
<dbReference type="KEGG" id="dfc:DFI_13960"/>
<dbReference type="SUPFAM" id="SSF46689">
    <property type="entry name" value="Homeodomain-like"/>
    <property type="match status" value="1"/>
</dbReference>
<dbReference type="InterPro" id="IPR009057">
    <property type="entry name" value="Homeodomain-like_sf"/>
</dbReference>
<reference evidence="6 7" key="1">
    <citation type="submission" date="2017-05" db="EMBL/GenBank/DDBJ databases">
        <title>The complete genome sequence of Deinococcus ficus isolated from the rhizosphere of the Ficus religiosa L. in Taiwan.</title>
        <authorList>
            <person name="Wu K.-M."/>
            <person name="Liao T.-L."/>
            <person name="Liu Y.-M."/>
            <person name="Young C.-C."/>
            <person name="Tsai S.-F."/>
        </authorList>
    </citation>
    <scope>NUCLEOTIDE SEQUENCE [LARGE SCALE GENOMIC DNA]</scope>
    <source>
        <strain evidence="6 7">CC-FR2-10</strain>
        <plasmid evidence="7">pdfi1</plasmid>
    </source>
</reference>
<dbReference type="GO" id="GO:1901135">
    <property type="term" value="P:carbohydrate derivative metabolic process"/>
    <property type="evidence" value="ECO:0007669"/>
    <property type="project" value="InterPro"/>
</dbReference>
<name>A0A221T073_9DEIO</name>
<dbReference type="GO" id="GO:0003677">
    <property type="term" value="F:DNA binding"/>
    <property type="evidence" value="ECO:0007669"/>
    <property type="project" value="UniProtKB-KW"/>
</dbReference>
<evidence type="ECO:0000259" key="5">
    <source>
        <dbReference type="PROSITE" id="PS51464"/>
    </source>
</evidence>
<dbReference type="PROSITE" id="PS51464">
    <property type="entry name" value="SIS"/>
    <property type="match status" value="1"/>
</dbReference>
<feature type="domain" description="SIS" evidence="5">
    <location>
        <begin position="127"/>
        <end position="265"/>
    </location>
</feature>
<evidence type="ECO:0000256" key="2">
    <source>
        <dbReference type="ARBA" id="ARBA00023125"/>
    </source>
</evidence>
<accession>A0A221T073</accession>
<dbReference type="InterPro" id="IPR036388">
    <property type="entry name" value="WH-like_DNA-bd_sf"/>
</dbReference>
<protein>
    <submittedName>
        <fullName evidence="6">MurR/RpiR family transcriptional regulator</fullName>
    </submittedName>
</protein>
<evidence type="ECO:0000313" key="7">
    <source>
        <dbReference type="Proteomes" id="UP000259030"/>
    </source>
</evidence>
<evidence type="ECO:0000256" key="1">
    <source>
        <dbReference type="ARBA" id="ARBA00023015"/>
    </source>
</evidence>
<dbReference type="PROSITE" id="PS51071">
    <property type="entry name" value="HTH_RPIR"/>
    <property type="match status" value="1"/>
</dbReference>
<gene>
    <name evidence="6" type="ORF">DFI_13960</name>
</gene>
<dbReference type="EMBL" id="CP021082">
    <property type="protein sequence ID" value="ASN82295.1"/>
    <property type="molecule type" value="Genomic_DNA"/>
</dbReference>
<dbReference type="GO" id="GO:0097367">
    <property type="term" value="F:carbohydrate derivative binding"/>
    <property type="evidence" value="ECO:0007669"/>
    <property type="project" value="InterPro"/>
</dbReference>
<organism evidence="6 7">
    <name type="scientific">Deinococcus ficus</name>
    <dbReference type="NCBI Taxonomy" id="317577"/>
    <lineage>
        <taxon>Bacteria</taxon>
        <taxon>Thermotogati</taxon>
        <taxon>Deinococcota</taxon>
        <taxon>Deinococci</taxon>
        <taxon>Deinococcales</taxon>
        <taxon>Deinococcaceae</taxon>
        <taxon>Deinococcus</taxon>
    </lineage>
</organism>
<dbReference type="InterPro" id="IPR035472">
    <property type="entry name" value="RpiR-like_SIS"/>
</dbReference>
<evidence type="ECO:0000256" key="3">
    <source>
        <dbReference type="ARBA" id="ARBA00023163"/>
    </source>
</evidence>
<evidence type="ECO:0000259" key="4">
    <source>
        <dbReference type="PROSITE" id="PS51071"/>
    </source>
</evidence>
<dbReference type="InterPro" id="IPR001347">
    <property type="entry name" value="SIS_dom"/>
</dbReference>
<dbReference type="STRING" id="317577.GCA_000419625_02891"/>
<evidence type="ECO:0000313" key="6">
    <source>
        <dbReference type="EMBL" id="ASN82295.1"/>
    </source>
</evidence>
<feature type="domain" description="HTH rpiR-type" evidence="4">
    <location>
        <begin position="13"/>
        <end position="89"/>
    </location>
</feature>
<dbReference type="PANTHER" id="PTHR30514">
    <property type="entry name" value="GLUCOKINASE"/>
    <property type="match status" value="1"/>
</dbReference>
<dbReference type="InterPro" id="IPR047640">
    <property type="entry name" value="RpiR-like"/>
</dbReference>
<dbReference type="AlphaFoldDB" id="A0A221T073"/>
<dbReference type="InterPro" id="IPR000281">
    <property type="entry name" value="HTH_RpiR"/>
</dbReference>
<dbReference type="RefSeq" id="WP_022802389.1">
    <property type="nucleotide sequence ID" value="NZ_ATTJ01000002.1"/>
</dbReference>
<dbReference type="Pfam" id="PF01380">
    <property type="entry name" value="SIS"/>
    <property type="match status" value="1"/>
</dbReference>
<dbReference type="InterPro" id="IPR046348">
    <property type="entry name" value="SIS_dom_sf"/>
</dbReference>
<dbReference type="OrthoDB" id="63027at2"/>
<dbReference type="SUPFAM" id="SSF53697">
    <property type="entry name" value="SIS domain"/>
    <property type="match status" value="1"/>
</dbReference>
<dbReference type="GO" id="GO:0003700">
    <property type="term" value="F:DNA-binding transcription factor activity"/>
    <property type="evidence" value="ECO:0007669"/>
    <property type="project" value="InterPro"/>
</dbReference>
<geneLocation type="plasmid" evidence="7">
    <name>pdfi1</name>
</geneLocation>
<dbReference type="Gene3D" id="3.40.50.10490">
    <property type="entry name" value="Glucose-6-phosphate isomerase like protein, domain 1"/>
    <property type="match status" value="1"/>
</dbReference>